<name>A0A2M7BDS6_9BACT</name>
<proteinExistence type="predicted"/>
<organism evidence="1 2">
    <name type="scientific">Candidatus Shapirobacteria bacterium CG03_land_8_20_14_0_80_39_12</name>
    <dbReference type="NCBI Taxonomy" id="1974879"/>
    <lineage>
        <taxon>Bacteria</taxon>
        <taxon>Candidatus Shapironibacteriota</taxon>
    </lineage>
</organism>
<dbReference type="AlphaFoldDB" id="A0A2M7BDS6"/>
<gene>
    <name evidence="1" type="ORF">COS54_01390</name>
</gene>
<dbReference type="EMBL" id="PEVC01000027">
    <property type="protein sequence ID" value="PIV01220.1"/>
    <property type="molecule type" value="Genomic_DNA"/>
</dbReference>
<sequence>MTLPKFLQPYLPSYDVSQLQHNVSGVKKEIITQILNTGDSRAIRWLFNNYSLEDIKEIIRCPQKGVWFKNSLNYWTKILNIKISPFVYKKATFNLNFSKNES</sequence>
<accession>A0A2M7BDS6</accession>
<comment type="caution">
    <text evidence="1">The sequence shown here is derived from an EMBL/GenBank/DDBJ whole genome shotgun (WGS) entry which is preliminary data.</text>
</comment>
<evidence type="ECO:0000313" key="1">
    <source>
        <dbReference type="EMBL" id="PIV01220.1"/>
    </source>
</evidence>
<reference evidence="2" key="1">
    <citation type="submission" date="2017-09" db="EMBL/GenBank/DDBJ databases">
        <title>Depth-based differentiation of microbial function through sediment-hosted aquifers and enrichment of novel symbionts in the deep terrestrial subsurface.</title>
        <authorList>
            <person name="Probst A.J."/>
            <person name="Ladd B."/>
            <person name="Jarett J.K."/>
            <person name="Geller-Mcgrath D.E."/>
            <person name="Sieber C.M.K."/>
            <person name="Emerson J.B."/>
            <person name="Anantharaman K."/>
            <person name="Thomas B.C."/>
            <person name="Malmstrom R."/>
            <person name="Stieglmeier M."/>
            <person name="Klingl A."/>
            <person name="Woyke T."/>
            <person name="Ryan C.M."/>
            <person name="Banfield J.F."/>
        </authorList>
    </citation>
    <scope>NUCLEOTIDE SEQUENCE [LARGE SCALE GENOMIC DNA]</scope>
</reference>
<protein>
    <submittedName>
        <fullName evidence="1">Uncharacterized protein</fullName>
    </submittedName>
</protein>
<evidence type="ECO:0000313" key="2">
    <source>
        <dbReference type="Proteomes" id="UP000229631"/>
    </source>
</evidence>
<dbReference type="Proteomes" id="UP000229631">
    <property type="component" value="Unassembled WGS sequence"/>
</dbReference>